<feature type="transmembrane region" description="Helical" evidence="7">
    <location>
        <begin position="132"/>
        <end position="151"/>
    </location>
</feature>
<dbReference type="Proteomes" id="UP001200145">
    <property type="component" value="Unassembled WGS sequence"/>
</dbReference>
<evidence type="ECO:0000256" key="4">
    <source>
        <dbReference type="ARBA" id="ARBA00022692"/>
    </source>
</evidence>
<feature type="transmembrane region" description="Helical" evidence="7">
    <location>
        <begin position="157"/>
        <end position="177"/>
    </location>
</feature>
<feature type="domain" description="Mechanosensitive ion channel MscS C-terminal" evidence="9">
    <location>
        <begin position="253"/>
        <end position="337"/>
    </location>
</feature>
<evidence type="ECO:0000256" key="7">
    <source>
        <dbReference type="SAM" id="Phobius"/>
    </source>
</evidence>
<feature type="transmembrane region" description="Helical" evidence="7">
    <location>
        <begin position="14"/>
        <end position="34"/>
    </location>
</feature>
<dbReference type="Gene3D" id="1.10.287.1260">
    <property type="match status" value="1"/>
</dbReference>
<feature type="domain" description="Mechanosensitive ion channel MscS" evidence="8">
    <location>
        <begin position="179"/>
        <end position="246"/>
    </location>
</feature>
<evidence type="ECO:0000256" key="5">
    <source>
        <dbReference type="ARBA" id="ARBA00022989"/>
    </source>
</evidence>
<comment type="subcellular location">
    <subcellularLocation>
        <location evidence="1">Cell membrane</location>
        <topology evidence="1">Multi-pass membrane protein</topology>
    </subcellularLocation>
</comment>
<evidence type="ECO:0000256" key="6">
    <source>
        <dbReference type="ARBA" id="ARBA00023136"/>
    </source>
</evidence>
<evidence type="ECO:0000259" key="9">
    <source>
        <dbReference type="Pfam" id="PF21082"/>
    </source>
</evidence>
<accession>A0ABS9BK10</accession>
<dbReference type="InterPro" id="IPR011066">
    <property type="entry name" value="MscS_channel_C_sf"/>
</dbReference>
<keyword evidence="3" id="KW-1003">Cell membrane</keyword>
<reference evidence="11 12" key="1">
    <citation type="submission" date="2022-01" db="EMBL/GenBank/DDBJ databases">
        <title>Flavihumibacter sp. nov., isolated from sediment of a river.</title>
        <authorList>
            <person name="Liu H."/>
        </authorList>
    </citation>
    <scope>NUCLEOTIDE SEQUENCE [LARGE SCALE GENOMIC DNA]</scope>
    <source>
        <strain evidence="11 12">RY-1</strain>
    </source>
</reference>
<dbReference type="InterPro" id="IPR006685">
    <property type="entry name" value="MscS_channel_2nd"/>
</dbReference>
<comment type="caution">
    <text evidence="11">The sequence shown here is derived from an EMBL/GenBank/DDBJ whole genome shotgun (WGS) entry which is preliminary data.</text>
</comment>
<dbReference type="PANTHER" id="PTHR30566">
    <property type="entry name" value="YNAI-RELATED MECHANOSENSITIVE ION CHANNEL"/>
    <property type="match status" value="1"/>
</dbReference>
<dbReference type="RefSeq" id="WP_234866298.1">
    <property type="nucleotide sequence ID" value="NZ_JAKEVY010000003.1"/>
</dbReference>
<dbReference type="SUPFAM" id="SSF50182">
    <property type="entry name" value="Sm-like ribonucleoproteins"/>
    <property type="match status" value="1"/>
</dbReference>
<dbReference type="EMBL" id="JAKEVY010000003">
    <property type="protein sequence ID" value="MCF1715343.1"/>
    <property type="molecule type" value="Genomic_DNA"/>
</dbReference>
<protein>
    <submittedName>
        <fullName evidence="11">Mechanosensitive ion channel family protein</fullName>
    </submittedName>
</protein>
<dbReference type="InterPro" id="IPR011014">
    <property type="entry name" value="MscS_channel_TM-2"/>
</dbReference>
<gene>
    <name evidence="11" type="ORF">L0U88_11955</name>
</gene>
<dbReference type="Pfam" id="PF21088">
    <property type="entry name" value="MS_channel_1st"/>
    <property type="match status" value="1"/>
</dbReference>
<proteinExistence type="inferred from homology"/>
<dbReference type="SUPFAM" id="SSF82861">
    <property type="entry name" value="Mechanosensitive channel protein MscS (YggB), transmembrane region"/>
    <property type="match status" value="1"/>
</dbReference>
<dbReference type="InterPro" id="IPR049278">
    <property type="entry name" value="MS_channel_C"/>
</dbReference>
<evidence type="ECO:0000256" key="1">
    <source>
        <dbReference type="ARBA" id="ARBA00004651"/>
    </source>
</evidence>
<organism evidence="11 12">
    <name type="scientific">Flavihumibacter fluminis</name>
    <dbReference type="NCBI Taxonomy" id="2909236"/>
    <lineage>
        <taxon>Bacteria</taxon>
        <taxon>Pseudomonadati</taxon>
        <taxon>Bacteroidota</taxon>
        <taxon>Chitinophagia</taxon>
        <taxon>Chitinophagales</taxon>
        <taxon>Chitinophagaceae</taxon>
        <taxon>Flavihumibacter</taxon>
    </lineage>
</organism>
<dbReference type="Pfam" id="PF21082">
    <property type="entry name" value="MS_channel_3rd"/>
    <property type="match status" value="1"/>
</dbReference>
<evidence type="ECO:0000259" key="8">
    <source>
        <dbReference type="Pfam" id="PF00924"/>
    </source>
</evidence>
<evidence type="ECO:0000313" key="12">
    <source>
        <dbReference type="Proteomes" id="UP001200145"/>
    </source>
</evidence>
<evidence type="ECO:0000256" key="3">
    <source>
        <dbReference type="ARBA" id="ARBA00022475"/>
    </source>
</evidence>
<evidence type="ECO:0000313" key="11">
    <source>
        <dbReference type="EMBL" id="MCF1715343.1"/>
    </source>
</evidence>
<sequence>MREYLNQTFWGNTYLAYLIAAAGILVAWIIVRLVKKYAVKKLQQLVSSTDNQYDDMVIEGVEKFVIPYIYLFVNYNIITHLNLHPRLANIFRVAITVITLYYAVRLVNHILGAMLKGFMERRHETPERIRQLRGVMIVLKAIVWFLGIVLLLDNLGYDVATIIAGMGIGGIAIALAAQTILGDLFSYFVIFFDKPFEIGDFVNADGKIGTVEYIGIKTTRIRSITGEQVIMSNTKLTNTALHNFKRMERRRIAFTIGVTYQTPAEKLKQIPGIIEKAIKAQSIAAFDRSHLSAFGDFSINFETVYFIETPDYLAFMNAQQEIYQAIFEAFEKEGIDFAYPTQTLFLERASQDTAAKTTE</sequence>
<dbReference type="Gene3D" id="3.30.70.100">
    <property type="match status" value="1"/>
</dbReference>
<keyword evidence="4 7" id="KW-0812">Transmembrane</keyword>
<evidence type="ECO:0000256" key="2">
    <source>
        <dbReference type="ARBA" id="ARBA00008017"/>
    </source>
</evidence>
<keyword evidence="5 7" id="KW-1133">Transmembrane helix</keyword>
<evidence type="ECO:0000259" key="10">
    <source>
        <dbReference type="Pfam" id="PF21088"/>
    </source>
</evidence>
<dbReference type="InterPro" id="IPR023408">
    <property type="entry name" value="MscS_beta-dom_sf"/>
</dbReference>
<dbReference type="InterPro" id="IPR049142">
    <property type="entry name" value="MS_channel_1st"/>
</dbReference>
<keyword evidence="12" id="KW-1185">Reference proteome</keyword>
<feature type="domain" description="Mechanosensitive ion channel transmembrane helices 2/3" evidence="10">
    <location>
        <begin position="138"/>
        <end position="178"/>
    </location>
</feature>
<name>A0ABS9BK10_9BACT</name>
<dbReference type="InterPro" id="IPR010920">
    <property type="entry name" value="LSM_dom_sf"/>
</dbReference>
<feature type="transmembrane region" description="Helical" evidence="7">
    <location>
        <begin position="65"/>
        <end position="83"/>
    </location>
</feature>
<dbReference type="PANTHER" id="PTHR30566:SF25">
    <property type="entry name" value="INNER MEMBRANE PROTEIN"/>
    <property type="match status" value="1"/>
</dbReference>
<keyword evidence="6 7" id="KW-0472">Membrane</keyword>
<dbReference type="Gene3D" id="2.30.30.60">
    <property type="match status" value="1"/>
</dbReference>
<feature type="transmembrane region" description="Helical" evidence="7">
    <location>
        <begin position="89"/>
        <end position="111"/>
    </location>
</feature>
<dbReference type="Pfam" id="PF00924">
    <property type="entry name" value="MS_channel_2nd"/>
    <property type="match status" value="1"/>
</dbReference>
<dbReference type="SUPFAM" id="SSF82689">
    <property type="entry name" value="Mechanosensitive channel protein MscS (YggB), C-terminal domain"/>
    <property type="match status" value="1"/>
</dbReference>
<comment type="similarity">
    <text evidence="2">Belongs to the MscS (TC 1.A.23) family.</text>
</comment>